<dbReference type="Pfam" id="PF00397">
    <property type="entry name" value="WW"/>
    <property type="match status" value="2"/>
</dbReference>
<evidence type="ECO:0000259" key="3">
    <source>
        <dbReference type="PROSITE" id="PS50238"/>
    </source>
</evidence>
<protein>
    <submittedName>
        <fullName evidence="5">Putative rho GTPase-activating protein 39</fullName>
    </submittedName>
</protein>
<dbReference type="Proteomes" id="UP000324800">
    <property type="component" value="Unassembled WGS sequence"/>
</dbReference>
<dbReference type="InterPro" id="IPR036020">
    <property type="entry name" value="WW_dom_sf"/>
</dbReference>
<dbReference type="PROSITE" id="PS51016">
    <property type="entry name" value="MYTH4"/>
    <property type="match status" value="1"/>
</dbReference>
<evidence type="ECO:0000313" key="5">
    <source>
        <dbReference type="EMBL" id="KAA6382959.1"/>
    </source>
</evidence>
<dbReference type="SMART" id="SM00139">
    <property type="entry name" value="MyTH4"/>
    <property type="match status" value="1"/>
</dbReference>
<dbReference type="CDD" id="cd00201">
    <property type="entry name" value="WW"/>
    <property type="match status" value="2"/>
</dbReference>
<accession>A0A5J4VKU0</accession>
<dbReference type="Pfam" id="PF00784">
    <property type="entry name" value="MyTH4"/>
    <property type="match status" value="1"/>
</dbReference>
<evidence type="ECO:0000259" key="4">
    <source>
        <dbReference type="PROSITE" id="PS51016"/>
    </source>
</evidence>
<dbReference type="PROSITE" id="PS50020">
    <property type="entry name" value="WW_DOMAIN_2"/>
    <property type="match status" value="2"/>
</dbReference>
<gene>
    <name evidence="5" type="ORF">EZS28_021515</name>
</gene>
<dbReference type="GO" id="GO:0005737">
    <property type="term" value="C:cytoplasm"/>
    <property type="evidence" value="ECO:0007669"/>
    <property type="project" value="TreeGrafter"/>
</dbReference>
<dbReference type="EMBL" id="SNRW01006497">
    <property type="protein sequence ID" value="KAA6382959.1"/>
    <property type="molecule type" value="Genomic_DNA"/>
</dbReference>
<feature type="region of interest" description="Disordered" evidence="1">
    <location>
        <begin position="128"/>
        <end position="180"/>
    </location>
</feature>
<feature type="compositionally biased region" description="Polar residues" evidence="1">
    <location>
        <begin position="22"/>
        <end position="49"/>
    </location>
</feature>
<dbReference type="PANTHER" id="PTHR45876:SF8">
    <property type="entry name" value="FI04035P"/>
    <property type="match status" value="1"/>
</dbReference>
<dbReference type="AlphaFoldDB" id="A0A5J4VKU0"/>
<dbReference type="GO" id="GO:0005856">
    <property type="term" value="C:cytoskeleton"/>
    <property type="evidence" value="ECO:0007669"/>
    <property type="project" value="InterPro"/>
</dbReference>
<feature type="domain" description="Rho-GAP" evidence="3">
    <location>
        <begin position="430"/>
        <end position="635"/>
    </location>
</feature>
<dbReference type="InterPro" id="IPR008936">
    <property type="entry name" value="Rho_GTPase_activation_prot"/>
</dbReference>
<feature type="compositionally biased region" description="Polar residues" evidence="1">
    <location>
        <begin position="151"/>
        <end position="171"/>
    </location>
</feature>
<dbReference type="SMART" id="SM00324">
    <property type="entry name" value="RhoGAP"/>
    <property type="match status" value="1"/>
</dbReference>
<dbReference type="PANTHER" id="PTHR45876">
    <property type="entry name" value="FI04035P"/>
    <property type="match status" value="1"/>
</dbReference>
<feature type="domain" description="WW" evidence="2">
    <location>
        <begin position="46"/>
        <end position="80"/>
    </location>
</feature>
<dbReference type="PROSITE" id="PS01159">
    <property type="entry name" value="WW_DOMAIN_1"/>
    <property type="match status" value="1"/>
</dbReference>
<dbReference type="Gene3D" id="1.25.40.530">
    <property type="entry name" value="MyTH4 domain"/>
    <property type="match status" value="1"/>
</dbReference>
<dbReference type="InterPro" id="IPR001202">
    <property type="entry name" value="WW_dom"/>
</dbReference>
<comment type="caution">
    <text evidence="5">The sequence shown here is derived from an EMBL/GenBank/DDBJ whole genome shotgun (WGS) entry which is preliminary data.</text>
</comment>
<organism evidence="5 6">
    <name type="scientific">Streblomastix strix</name>
    <dbReference type="NCBI Taxonomy" id="222440"/>
    <lineage>
        <taxon>Eukaryota</taxon>
        <taxon>Metamonada</taxon>
        <taxon>Preaxostyla</taxon>
        <taxon>Oxymonadida</taxon>
        <taxon>Streblomastigidae</taxon>
        <taxon>Streblomastix</taxon>
    </lineage>
</organism>
<dbReference type="SMART" id="SM00456">
    <property type="entry name" value="WW"/>
    <property type="match status" value="2"/>
</dbReference>
<dbReference type="Gene3D" id="1.10.555.10">
    <property type="entry name" value="Rho GTPase activation protein"/>
    <property type="match status" value="1"/>
</dbReference>
<proteinExistence type="predicted"/>
<dbReference type="Pfam" id="PF00620">
    <property type="entry name" value="RhoGAP"/>
    <property type="match status" value="1"/>
</dbReference>
<feature type="domain" description="WW" evidence="2">
    <location>
        <begin position="10"/>
        <end position="44"/>
    </location>
</feature>
<feature type="compositionally biased region" description="Polar residues" evidence="1">
    <location>
        <begin position="128"/>
        <end position="139"/>
    </location>
</feature>
<dbReference type="PROSITE" id="PS50238">
    <property type="entry name" value="RHOGAP"/>
    <property type="match status" value="1"/>
</dbReference>
<evidence type="ECO:0000313" key="6">
    <source>
        <dbReference type="Proteomes" id="UP000324800"/>
    </source>
</evidence>
<dbReference type="OrthoDB" id="437889at2759"/>
<dbReference type="InterPro" id="IPR000198">
    <property type="entry name" value="RhoGAP_dom"/>
</dbReference>
<dbReference type="InterPro" id="IPR000857">
    <property type="entry name" value="MyTH4_dom"/>
</dbReference>
<evidence type="ECO:0000259" key="2">
    <source>
        <dbReference type="PROSITE" id="PS50020"/>
    </source>
</evidence>
<feature type="domain" description="MyTH4" evidence="4">
    <location>
        <begin position="228"/>
        <end position="422"/>
    </location>
</feature>
<sequence>MTRTGSDQVSDLPDGWRERVDQTSGKTYYYNQSSGDRTWTKPPSLSQLPSGWEVRYDKERRRWFYGNRELRISQWEPPTTSAQDQGNKTQVDKQLNQMFGKDFLAGVVAVVQPEQGNTQTEIEDKNNTQLQQSLQSEPEAQTEHQVVKPSIQPSVQPTVQPSSKSQTNSFPQAPPSRDPGIILKELPLSLKSEIHKFNQTNFAQEHFRKHVKGFFGRIKVPPEEMMQMQLNSMKEPLLISTPKALEKQSLASFDDILTYQGLKRGRIGRITIETKDKESEGEKKKEKQMTAVAHQIAERGRLQESLRNEIYCQLIKQTTVGTEAEKELQPNVLAVTIRRGWQLIMICCETFAPQQNFESVLLSHIDKAMDAGQISPEGTTATLKEEISMFATYSLNKLLTTVRFGGILKVDEKKISDIQKVTKVRRVFDCTLADIMLRQSRLPAPEKDFLVPTVLLFLTNKLIQTGGLKTEGIFRKCVTIDETENAIALLNLGDYNNTFFSQNQTNPHAYAVLLKNWIKRLEEPIIPYALYENALRTVQPNSDDAGRSHISASEFVLTQLPLANALTFKSLARFLKKIYAEENVKQNLMAVQNVALIFAPTLIKSKSDDPTIMAANLRLEISFIMTVILEIGNLPPDEEARISEAEKWVYDNYCKQH</sequence>
<name>A0A5J4VKU0_9EUKA</name>
<dbReference type="GO" id="GO:0005096">
    <property type="term" value="F:GTPase activator activity"/>
    <property type="evidence" value="ECO:0007669"/>
    <property type="project" value="TreeGrafter"/>
</dbReference>
<dbReference type="InterPro" id="IPR038185">
    <property type="entry name" value="MyTH4_dom_sf"/>
</dbReference>
<dbReference type="GO" id="GO:0007165">
    <property type="term" value="P:signal transduction"/>
    <property type="evidence" value="ECO:0007669"/>
    <property type="project" value="InterPro"/>
</dbReference>
<dbReference type="SUPFAM" id="SSF48350">
    <property type="entry name" value="GTPase activation domain, GAP"/>
    <property type="match status" value="1"/>
</dbReference>
<dbReference type="Gene3D" id="2.20.70.10">
    <property type="match status" value="2"/>
</dbReference>
<dbReference type="SUPFAM" id="SSF51045">
    <property type="entry name" value="WW domain"/>
    <property type="match status" value="2"/>
</dbReference>
<feature type="region of interest" description="Disordered" evidence="1">
    <location>
        <begin position="1"/>
        <end position="49"/>
    </location>
</feature>
<evidence type="ECO:0000256" key="1">
    <source>
        <dbReference type="SAM" id="MobiDB-lite"/>
    </source>
</evidence>
<reference evidence="5 6" key="1">
    <citation type="submission" date="2019-03" db="EMBL/GenBank/DDBJ databases">
        <title>Single cell metagenomics reveals metabolic interactions within the superorganism composed of flagellate Streblomastix strix and complex community of Bacteroidetes bacteria on its surface.</title>
        <authorList>
            <person name="Treitli S.C."/>
            <person name="Kolisko M."/>
            <person name="Husnik F."/>
            <person name="Keeling P."/>
            <person name="Hampl V."/>
        </authorList>
    </citation>
    <scope>NUCLEOTIDE SEQUENCE [LARGE SCALE GENOMIC DNA]</scope>
    <source>
        <strain evidence="5">ST1C</strain>
    </source>
</reference>